<evidence type="ECO:0000256" key="6">
    <source>
        <dbReference type="ARBA" id="ARBA00023136"/>
    </source>
</evidence>
<gene>
    <name evidence="8" type="ORF">DWQ56_06510</name>
</gene>
<name>A0A3E0MGY2_MICAE</name>
<reference evidence="8 9" key="1">
    <citation type="submission" date="2017-08" db="EMBL/GenBank/DDBJ databases">
        <title>Functional genomic and metabolic studies of the symbiotic interactions of six Microcystis-dominated communities.</title>
        <authorList>
            <person name="Li Q."/>
            <person name="Lin F."/>
        </authorList>
    </citation>
    <scope>NUCLEOTIDE SEQUENCE [LARGE SCALE GENOMIC DNA]</scope>
    <source>
        <strain evidence="8">DA14</strain>
    </source>
</reference>
<accession>A0A3E0MGY2</accession>
<dbReference type="Gene3D" id="3.90.550.10">
    <property type="entry name" value="Spore Coat Polysaccharide Biosynthesis Protein SpsA, Chain A"/>
    <property type="match status" value="1"/>
</dbReference>
<protein>
    <submittedName>
        <fullName evidence="8">Glycosyltransferase</fullName>
    </submittedName>
</protein>
<evidence type="ECO:0000313" key="8">
    <source>
        <dbReference type="EMBL" id="REJ58787.1"/>
    </source>
</evidence>
<keyword evidence="6" id="KW-0472">Membrane</keyword>
<dbReference type="GO" id="GO:0016757">
    <property type="term" value="F:glycosyltransferase activity"/>
    <property type="evidence" value="ECO:0007669"/>
    <property type="project" value="UniProtKB-KW"/>
</dbReference>
<evidence type="ECO:0000256" key="2">
    <source>
        <dbReference type="ARBA" id="ARBA00022676"/>
    </source>
</evidence>
<keyword evidence="5" id="KW-1133">Transmembrane helix</keyword>
<dbReference type="InterPro" id="IPR001173">
    <property type="entry name" value="Glyco_trans_2-like"/>
</dbReference>
<evidence type="ECO:0000313" key="9">
    <source>
        <dbReference type="Proteomes" id="UP000256301"/>
    </source>
</evidence>
<dbReference type="EMBL" id="QQWE01000002">
    <property type="protein sequence ID" value="REJ58787.1"/>
    <property type="molecule type" value="Genomic_DNA"/>
</dbReference>
<dbReference type="PANTHER" id="PTHR48090:SF1">
    <property type="entry name" value="PROPHAGE BACTOPRENOL GLUCOSYL TRANSFERASE HOMOLOG"/>
    <property type="match status" value="1"/>
</dbReference>
<sequence>MRSRSNDSQDKTVSILEQISQSDSRVKIIINARNFGFVRSSYYGLLQGTGDAFILVFADFQYPPELIVNFLEKWEEGYQVVKGIKDKSTNVKTKEGIYPEMRELGLSPGTKLFLKDVNITKEQGFGQFNLAGKWKKTYGGFQTKEP</sequence>
<dbReference type="Pfam" id="PF00535">
    <property type="entry name" value="Glycos_transf_2"/>
    <property type="match status" value="1"/>
</dbReference>
<feature type="domain" description="Glycosyltransferase 2-like" evidence="7">
    <location>
        <begin position="6"/>
        <end position="96"/>
    </location>
</feature>
<keyword evidence="3 8" id="KW-0808">Transferase</keyword>
<dbReference type="InterPro" id="IPR050256">
    <property type="entry name" value="Glycosyltransferase_2"/>
</dbReference>
<keyword evidence="4" id="KW-0812">Transmembrane</keyword>
<dbReference type="InterPro" id="IPR029044">
    <property type="entry name" value="Nucleotide-diphossugar_trans"/>
</dbReference>
<dbReference type="Proteomes" id="UP000256301">
    <property type="component" value="Unassembled WGS sequence"/>
</dbReference>
<evidence type="ECO:0000256" key="4">
    <source>
        <dbReference type="ARBA" id="ARBA00022692"/>
    </source>
</evidence>
<dbReference type="SUPFAM" id="SSF53448">
    <property type="entry name" value="Nucleotide-diphospho-sugar transferases"/>
    <property type="match status" value="1"/>
</dbReference>
<comment type="subcellular location">
    <subcellularLocation>
        <location evidence="1">Membrane</location>
        <topology evidence="1">Multi-pass membrane protein</topology>
    </subcellularLocation>
</comment>
<evidence type="ECO:0000256" key="5">
    <source>
        <dbReference type="ARBA" id="ARBA00022989"/>
    </source>
</evidence>
<evidence type="ECO:0000259" key="7">
    <source>
        <dbReference type="Pfam" id="PF00535"/>
    </source>
</evidence>
<proteinExistence type="predicted"/>
<dbReference type="PANTHER" id="PTHR48090">
    <property type="entry name" value="UNDECAPRENYL-PHOSPHATE 4-DEOXY-4-FORMAMIDO-L-ARABINOSE TRANSFERASE-RELATED"/>
    <property type="match status" value="1"/>
</dbReference>
<keyword evidence="2" id="KW-0328">Glycosyltransferase</keyword>
<dbReference type="AlphaFoldDB" id="A0A3E0MGY2"/>
<comment type="caution">
    <text evidence="8">The sequence shown here is derived from an EMBL/GenBank/DDBJ whole genome shotgun (WGS) entry which is preliminary data.</text>
</comment>
<evidence type="ECO:0000256" key="1">
    <source>
        <dbReference type="ARBA" id="ARBA00004141"/>
    </source>
</evidence>
<organism evidence="8 9">
    <name type="scientific">Microcystis aeruginosa DA14</name>
    <dbReference type="NCBI Taxonomy" id="1987506"/>
    <lineage>
        <taxon>Bacteria</taxon>
        <taxon>Bacillati</taxon>
        <taxon>Cyanobacteriota</taxon>
        <taxon>Cyanophyceae</taxon>
        <taxon>Oscillatoriophycideae</taxon>
        <taxon>Chroococcales</taxon>
        <taxon>Microcystaceae</taxon>
        <taxon>Microcystis</taxon>
    </lineage>
</organism>
<evidence type="ECO:0000256" key="3">
    <source>
        <dbReference type="ARBA" id="ARBA00022679"/>
    </source>
</evidence>
<dbReference type="GO" id="GO:0005886">
    <property type="term" value="C:plasma membrane"/>
    <property type="evidence" value="ECO:0007669"/>
    <property type="project" value="TreeGrafter"/>
</dbReference>